<dbReference type="Proteomes" id="UP000053105">
    <property type="component" value="Unassembled WGS sequence"/>
</dbReference>
<dbReference type="AlphaFoldDB" id="A0A0M9AE65"/>
<dbReference type="EMBL" id="KQ435688">
    <property type="protein sequence ID" value="KOX81319.1"/>
    <property type="molecule type" value="Genomic_DNA"/>
</dbReference>
<proteinExistence type="predicted"/>
<evidence type="ECO:0000313" key="2">
    <source>
        <dbReference type="Proteomes" id="UP000053105"/>
    </source>
</evidence>
<accession>A0A0M9AE65</accession>
<dbReference type="OrthoDB" id="6354602at2759"/>
<sequence length="137" mass="15396">MVNETNQFGYQITERKNPDLVERMNCSSRRITLGEPETEEITRFLLVLSILKHPRPRIPQIRVSNTRLAQAASGCAPSVDVLPIFDVKQQTVQNPARMGAPALVGLVTTSVWGKESLPSAPLMDDESRQLKYTKNYE</sequence>
<keyword evidence="2" id="KW-1185">Reference proteome</keyword>
<gene>
    <name evidence="1" type="ORF">WN51_12307</name>
</gene>
<evidence type="ECO:0000313" key="1">
    <source>
        <dbReference type="EMBL" id="KOX81319.1"/>
    </source>
</evidence>
<name>A0A0M9AE65_9HYME</name>
<organism evidence="1 2">
    <name type="scientific">Melipona quadrifasciata</name>
    <dbReference type="NCBI Taxonomy" id="166423"/>
    <lineage>
        <taxon>Eukaryota</taxon>
        <taxon>Metazoa</taxon>
        <taxon>Ecdysozoa</taxon>
        <taxon>Arthropoda</taxon>
        <taxon>Hexapoda</taxon>
        <taxon>Insecta</taxon>
        <taxon>Pterygota</taxon>
        <taxon>Neoptera</taxon>
        <taxon>Endopterygota</taxon>
        <taxon>Hymenoptera</taxon>
        <taxon>Apocrita</taxon>
        <taxon>Aculeata</taxon>
        <taxon>Apoidea</taxon>
        <taxon>Anthophila</taxon>
        <taxon>Apidae</taxon>
        <taxon>Melipona</taxon>
    </lineage>
</organism>
<protein>
    <submittedName>
        <fullName evidence="1">Uncharacterized protein</fullName>
    </submittedName>
</protein>
<reference evidence="1 2" key="1">
    <citation type="submission" date="2015-07" db="EMBL/GenBank/DDBJ databases">
        <title>The genome of Melipona quadrifasciata.</title>
        <authorList>
            <person name="Pan H."/>
            <person name="Kapheim K."/>
        </authorList>
    </citation>
    <scope>NUCLEOTIDE SEQUENCE [LARGE SCALE GENOMIC DNA]</scope>
    <source>
        <strain evidence="1">0111107301</strain>
        <tissue evidence="1">Whole body</tissue>
    </source>
</reference>